<gene>
    <name evidence="1" type="ORF">AMTR_s00089p00097600</name>
</gene>
<dbReference type="HOGENOM" id="CLU_2213497_0_0_1"/>
<evidence type="ECO:0000313" key="2">
    <source>
        <dbReference type="Proteomes" id="UP000017836"/>
    </source>
</evidence>
<protein>
    <submittedName>
        <fullName evidence="1">Uncharacterized protein</fullName>
    </submittedName>
</protein>
<dbReference type="EMBL" id="KI394680">
    <property type="protein sequence ID" value="ERN01855.1"/>
    <property type="molecule type" value="Genomic_DNA"/>
</dbReference>
<accession>W1P4H2</accession>
<organism evidence="1 2">
    <name type="scientific">Amborella trichopoda</name>
    <dbReference type="NCBI Taxonomy" id="13333"/>
    <lineage>
        <taxon>Eukaryota</taxon>
        <taxon>Viridiplantae</taxon>
        <taxon>Streptophyta</taxon>
        <taxon>Embryophyta</taxon>
        <taxon>Tracheophyta</taxon>
        <taxon>Spermatophyta</taxon>
        <taxon>Magnoliopsida</taxon>
        <taxon>Amborellales</taxon>
        <taxon>Amborellaceae</taxon>
        <taxon>Amborella</taxon>
    </lineage>
</organism>
<dbReference type="AlphaFoldDB" id="W1P4H2"/>
<keyword evidence="2" id="KW-1185">Reference proteome</keyword>
<name>W1P4H2_AMBTC</name>
<reference evidence="2" key="1">
    <citation type="journal article" date="2013" name="Science">
        <title>The Amborella genome and the evolution of flowering plants.</title>
        <authorList>
            <consortium name="Amborella Genome Project"/>
        </authorList>
    </citation>
    <scope>NUCLEOTIDE SEQUENCE [LARGE SCALE GENOMIC DNA]</scope>
</reference>
<evidence type="ECO:0000313" key="1">
    <source>
        <dbReference type="EMBL" id="ERN01855.1"/>
    </source>
</evidence>
<sequence>MTKWVEADCLLELKIEIQDMFVLACFIANADEIHMMVVILKRVWFGESMQTGVEREEKDLRDKEEKQVEEVKAYILNLLVVLGVSYEETMQTIMEAFRLRPHPRRSC</sequence>
<proteinExistence type="predicted"/>
<dbReference type="Gramene" id="ERN01855">
    <property type="protein sequence ID" value="ERN01855"/>
    <property type="gene ID" value="AMTR_s00089p00097600"/>
</dbReference>
<dbReference type="Proteomes" id="UP000017836">
    <property type="component" value="Unassembled WGS sequence"/>
</dbReference>